<dbReference type="RefSeq" id="WP_342958883.1">
    <property type="nucleotide sequence ID" value="NZ_JAZHFZ010000006.1"/>
</dbReference>
<dbReference type="InterPro" id="IPR050204">
    <property type="entry name" value="AraC_XylS_family_regulators"/>
</dbReference>
<evidence type="ECO:0000313" key="8">
    <source>
        <dbReference type="Proteomes" id="UP001481677"/>
    </source>
</evidence>
<dbReference type="Pfam" id="PF12833">
    <property type="entry name" value="HTH_18"/>
    <property type="match status" value="1"/>
</dbReference>
<keyword evidence="2" id="KW-0238">DNA-binding</keyword>
<evidence type="ECO:0000313" key="7">
    <source>
        <dbReference type="EMBL" id="MEM5340538.1"/>
    </source>
</evidence>
<feature type="region of interest" description="Disordered" evidence="4">
    <location>
        <begin position="1"/>
        <end position="30"/>
    </location>
</feature>
<dbReference type="Gene3D" id="1.10.10.60">
    <property type="entry name" value="Homeodomain-like"/>
    <property type="match status" value="1"/>
</dbReference>
<gene>
    <name evidence="7" type="ORF">V4C56_13005</name>
</gene>
<accession>A0ABU9R0K5</accession>
<dbReference type="InterPro" id="IPR013656">
    <property type="entry name" value="PAS_4"/>
</dbReference>
<dbReference type="InterPro" id="IPR009057">
    <property type="entry name" value="Homeodomain-like_sf"/>
</dbReference>
<comment type="caution">
    <text evidence="7">The sequence shown here is derived from an EMBL/GenBank/DDBJ whole genome shotgun (WGS) entry which is preliminary data.</text>
</comment>
<organism evidence="7 8">
    <name type="scientific">Paraburkholderia azotifigens</name>
    <dbReference type="NCBI Taxonomy" id="2057004"/>
    <lineage>
        <taxon>Bacteria</taxon>
        <taxon>Pseudomonadati</taxon>
        <taxon>Pseudomonadota</taxon>
        <taxon>Betaproteobacteria</taxon>
        <taxon>Burkholderiales</taxon>
        <taxon>Burkholderiaceae</taxon>
        <taxon>Paraburkholderia</taxon>
    </lineage>
</organism>
<dbReference type="SUPFAM" id="SSF55785">
    <property type="entry name" value="PYP-like sensor domain (PAS domain)"/>
    <property type="match status" value="1"/>
</dbReference>
<reference evidence="7 8" key="1">
    <citation type="submission" date="2024-01" db="EMBL/GenBank/DDBJ databases">
        <title>The diversity of rhizobia nodulating Mimosa spp. in eleven states of Brazil covering several biomes is determined by host plant, location, and edaphic factors.</title>
        <authorList>
            <person name="Rouws L."/>
            <person name="Barauna A."/>
            <person name="Beukes C."/>
            <person name="De Faria S.M."/>
            <person name="Gross E."/>
            <person name="Dos Reis Junior F.B."/>
            <person name="Simon M."/>
            <person name="Maluk M."/>
            <person name="Odee D.W."/>
            <person name="Kenicer G."/>
            <person name="Young J.P.W."/>
            <person name="Reis V.M."/>
            <person name="Zilli J."/>
            <person name="James E.K."/>
        </authorList>
    </citation>
    <scope>NUCLEOTIDE SEQUENCE [LARGE SCALE GENOMIC DNA]</scope>
    <source>
        <strain evidence="7 8">JPY530</strain>
    </source>
</reference>
<feature type="domain" description="HTH araC/xylS-type" evidence="5">
    <location>
        <begin position="209"/>
        <end position="307"/>
    </location>
</feature>
<evidence type="ECO:0000259" key="5">
    <source>
        <dbReference type="PROSITE" id="PS01124"/>
    </source>
</evidence>
<dbReference type="InterPro" id="IPR020449">
    <property type="entry name" value="Tscrpt_reg_AraC-type_HTH"/>
</dbReference>
<evidence type="ECO:0000256" key="3">
    <source>
        <dbReference type="ARBA" id="ARBA00023163"/>
    </source>
</evidence>
<dbReference type="InterPro" id="IPR018060">
    <property type="entry name" value="HTH_AraC"/>
</dbReference>
<dbReference type="PROSITE" id="PS01124">
    <property type="entry name" value="HTH_ARAC_FAMILY_2"/>
    <property type="match status" value="1"/>
</dbReference>
<proteinExistence type="predicted"/>
<dbReference type="PANTHER" id="PTHR46796">
    <property type="entry name" value="HTH-TYPE TRANSCRIPTIONAL ACTIVATOR RHAS-RELATED"/>
    <property type="match status" value="1"/>
</dbReference>
<dbReference type="Pfam" id="PF08448">
    <property type="entry name" value="PAS_4"/>
    <property type="match status" value="1"/>
</dbReference>
<feature type="domain" description="PAC" evidence="6">
    <location>
        <begin position="154"/>
        <end position="207"/>
    </location>
</feature>
<evidence type="ECO:0000259" key="6">
    <source>
        <dbReference type="PROSITE" id="PS50113"/>
    </source>
</evidence>
<sequence length="315" mass="35502">MAAQPLPRSVARKRRARESVSSGGSAYCGAGQRTLPALFRSGSLFSSLYNRSQRDPDADSMPPPKVFSDMLVEVLKQLDRQPDLLARVFDCLPDVLYYIKDAEARYLSFNQTLIERSGLQRDEVVGKTADQLFPVTGASTNAQDLGVIESRAPILERLRLYSTASGHRYWCLSSKFPVLDDHGNAIGLIGISRDLPRPDERHHGYRRLQVYLEYLEGNLGQNILVSKVAERASISVDTLERLSREVFHLTPKQMLMKLRVDHACKLLETTDRSITDIATECGYADHSAFTRQFKTATHLTPRQYRNVRGRGLNPH</sequence>
<dbReference type="InterPro" id="IPR035965">
    <property type="entry name" value="PAS-like_dom_sf"/>
</dbReference>
<dbReference type="CDD" id="cd00130">
    <property type="entry name" value="PAS"/>
    <property type="match status" value="1"/>
</dbReference>
<keyword evidence="1" id="KW-0805">Transcription regulation</keyword>
<dbReference type="Proteomes" id="UP001481677">
    <property type="component" value="Unassembled WGS sequence"/>
</dbReference>
<keyword evidence="8" id="KW-1185">Reference proteome</keyword>
<keyword evidence="3" id="KW-0804">Transcription</keyword>
<name>A0ABU9R0K5_9BURK</name>
<protein>
    <submittedName>
        <fullName evidence="7">Helix-turn-helix domain-containing protein</fullName>
    </submittedName>
</protein>
<dbReference type="PRINTS" id="PR00032">
    <property type="entry name" value="HTHARAC"/>
</dbReference>
<dbReference type="EMBL" id="JAZHGA010000007">
    <property type="protein sequence ID" value="MEM5340538.1"/>
    <property type="molecule type" value="Genomic_DNA"/>
</dbReference>
<dbReference type="PROSITE" id="PS50113">
    <property type="entry name" value="PAC"/>
    <property type="match status" value="1"/>
</dbReference>
<evidence type="ECO:0000256" key="4">
    <source>
        <dbReference type="SAM" id="MobiDB-lite"/>
    </source>
</evidence>
<dbReference type="SMART" id="SM00342">
    <property type="entry name" value="HTH_ARAC"/>
    <property type="match status" value="1"/>
</dbReference>
<evidence type="ECO:0000256" key="2">
    <source>
        <dbReference type="ARBA" id="ARBA00023125"/>
    </source>
</evidence>
<dbReference type="PANTHER" id="PTHR46796:SF13">
    <property type="entry name" value="HTH-TYPE TRANSCRIPTIONAL ACTIVATOR RHAS"/>
    <property type="match status" value="1"/>
</dbReference>
<dbReference type="NCBIfam" id="TIGR00229">
    <property type="entry name" value="sensory_box"/>
    <property type="match status" value="1"/>
</dbReference>
<evidence type="ECO:0000256" key="1">
    <source>
        <dbReference type="ARBA" id="ARBA00023015"/>
    </source>
</evidence>
<dbReference type="InterPro" id="IPR000014">
    <property type="entry name" value="PAS"/>
</dbReference>
<dbReference type="InterPro" id="IPR000700">
    <property type="entry name" value="PAS-assoc_C"/>
</dbReference>
<dbReference type="Gene3D" id="3.30.450.20">
    <property type="entry name" value="PAS domain"/>
    <property type="match status" value="1"/>
</dbReference>
<dbReference type="SUPFAM" id="SSF46689">
    <property type="entry name" value="Homeodomain-like"/>
    <property type="match status" value="1"/>
</dbReference>